<evidence type="ECO:0000256" key="4">
    <source>
        <dbReference type="ARBA" id="ARBA00022705"/>
    </source>
</evidence>
<dbReference type="Gene3D" id="3.30.70.370">
    <property type="match status" value="1"/>
</dbReference>
<dbReference type="InterPro" id="IPR043502">
    <property type="entry name" value="DNA/RNA_pol_sf"/>
</dbReference>
<keyword evidence="11" id="KW-0269">Exonuclease</keyword>
<comment type="caution">
    <text evidence="14">The sequence shown here is derived from an EMBL/GenBank/DDBJ whole genome shotgun (WGS) entry which is preliminary data.</text>
</comment>
<dbReference type="PROSITE" id="PS00447">
    <property type="entry name" value="DNA_POLYMERASE_A"/>
    <property type="match status" value="1"/>
</dbReference>
<evidence type="ECO:0000256" key="5">
    <source>
        <dbReference type="ARBA" id="ARBA00022763"/>
    </source>
</evidence>
<evidence type="ECO:0000256" key="11">
    <source>
        <dbReference type="RuleBase" id="RU004460"/>
    </source>
</evidence>
<dbReference type="Gene3D" id="1.10.150.20">
    <property type="entry name" value="5' to 3' exonuclease, C-terminal subdomain"/>
    <property type="match status" value="2"/>
</dbReference>
<evidence type="ECO:0000259" key="13">
    <source>
        <dbReference type="SMART" id="SM00482"/>
    </source>
</evidence>
<dbReference type="SMART" id="SM00482">
    <property type="entry name" value="POLAc"/>
    <property type="match status" value="1"/>
</dbReference>
<evidence type="ECO:0000256" key="7">
    <source>
        <dbReference type="ARBA" id="ARBA00023125"/>
    </source>
</evidence>
<dbReference type="RefSeq" id="WP_379787765.1">
    <property type="nucleotide sequence ID" value="NZ_JBHSHL010000014.1"/>
</dbReference>
<dbReference type="InterPro" id="IPR036279">
    <property type="entry name" value="5-3_exonuclease_C_sf"/>
</dbReference>
<dbReference type="EC" id="2.7.7.7" evidence="10 11"/>
<evidence type="ECO:0000313" key="15">
    <source>
        <dbReference type="Proteomes" id="UP001595916"/>
    </source>
</evidence>
<keyword evidence="11" id="KW-0540">Nuclease</keyword>
<keyword evidence="6 11" id="KW-0239">DNA-directed DNA polymerase</keyword>
<dbReference type="SMART" id="SM00475">
    <property type="entry name" value="53EXOc"/>
    <property type="match status" value="1"/>
</dbReference>
<feature type="domain" description="DNA-directed DNA polymerase family A palm" evidence="13">
    <location>
        <begin position="632"/>
        <end position="838"/>
    </location>
</feature>
<dbReference type="Gene3D" id="3.40.50.1010">
    <property type="entry name" value="5'-nuclease"/>
    <property type="match status" value="1"/>
</dbReference>
<evidence type="ECO:0000256" key="3">
    <source>
        <dbReference type="ARBA" id="ARBA00022695"/>
    </source>
</evidence>
<dbReference type="CDD" id="cd06140">
    <property type="entry name" value="DNA_polA_I_Bacillus_like_exo"/>
    <property type="match status" value="1"/>
</dbReference>
<sequence>MKKLLLIDGNSLMNRAFYALPPLMNKDGLVTNAIYGFLTMLYKAIEEYGPTHISVEFDLRAKTFRHKEYEGYKGTRKGMPDELAMQVEPLKEILDAMGVHRAELEGYEADDILGTLSKFAEDEGFEVLILTGDRDALQLASKRTKVLFTKKGISEVEIYDEDNVMEKYELTPQQFIDLKGLMGDKSDNIPGVSGIGEKTGIKLLKEYRTLENLLEHTDELKGSVKKKLEEEYETALISKRLATIVRNIPLDFDFEDLKYNPDDQEKLRPLFVEYGFVSLLNKLDPKKDAGIVSLQEAVFDTDVSGLLEKAPKEILIACAIEEGHVQSRRIHKLYLCDYDKTYCIKEEQIALLAQYLQDPGIEVGGYCLKEVYVALKAYGITLDHLNFDADVARYVLDPSKSGEKIEALALEYAIGKPKYDPEEFLGKGKKKISYQIADPFKTDQYFYDVLQIVGKIKPKMLESIEKEGMNKLFQEVELPLIKTLGEMEFEGIRADVEVLHTLKEHYQSLIDTYEAEVYKYAGETFNINSPKQLGVILFEKLGLPPLKKTKTGYSTNAEVLEKLYDEHPIIESILAYRQIAKLQSTYVEGLLQLINPVTGRIHSTFNQTLTSTGRISSLDPNLQNIPIRTQEGRELRKVFVAKPGCVLIDADYSQIELRVLAHIAAEEKMIEGFKEGSDIHRKTASEVFSVPIDEVTPELRGAAKAVNFGIVYGISDFGLSNNLNIPMKKAKEYIELYFRRYPGIKKYMDEVVKEVEEKGYSTTLVGRRRYIPELMSKNFVIKNLGRRLAMNTPIQGSAADIIKIAMNKVREYLERENVDAKLILQVHDELLIEVKKEEAEKVKDKVVELMENALELNVPLKVDANSAHSWYEGK</sequence>
<dbReference type="Pfam" id="PF02739">
    <property type="entry name" value="5_3_exonuc_N"/>
    <property type="match status" value="1"/>
</dbReference>
<dbReference type="InterPro" id="IPR001098">
    <property type="entry name" value="DNA-dir_DNA_pol_A_palm_dom"/>
</dbReference>
<keyword evidence="8 11" id="KW-0234">DNA repair</keyword>
<dbReference type="Gene3D" id="3.30.420.10">
    <property type="entry name" value="Ribonuclease H-like superfamily/Ribonuclease H"/>
    <property type="match status" value="1"/>
</dbReference>
<dbReference type="InterPro" id="IPR019760">
    <property type="entry name" value="DNA-dir_DNA_pol_A_CS"/>
</dbReference>
<gene>
    <name evidence="11 14" type="primary">polA</name>
    <name evidence="14" type="ORF">ACFO4R_04125</name>
</gene>
<keyword evidence="5 11" id="KW-0227">DNA damage</keyword>
<evidence type="ECO:0000256" key="10">
    <source>
        <dbReference type="NCBIfam" id="TIGR00593"/>
    </source>
</evidence>
<organism evidence="14 15">
    <name type="scientific">Filifactor villosus</name>
    <dbReference type="NCBI Taxonomy" id="29374"/>
    <lineage>
        <taxon>Bacteria</taxon>
        <taxon>Bacillati</taxon>
        <taxon>Bacillota</taxon>
        <taxon>Clostridia</taxon>
        <taxon>Peptostreptococcales</taxon>
        <taxon>Filifactoraceae</taxon>
        <taxon>Filifactor</taxon>
    </lineage>
</organism>
<name>A0ABV9QKL0_9FIRM</name>
<feature type="domain" description="5'-3' exonuclease" evidence="12">
    <location>
        <begin position="2"/>
        <end position="260"/>
    </location>
</feature>
<dbReference type="InterPro" id="IPR002421">
    <property type="entry name" value="5-3_exonuclease"/>
</dbReference>
<dbReference type="InterPro" id="IPR029060">
    <property type="entry name" value="PIN-like_dom_sf"/>
</dbReference>
<dbReference type="Pfam" id="PF01367">
    <property type="entry name" value="5_3_exonuc"/>
    <property type="match status" value="1"/>
</dbReference>
<dbReference type="PANTHER" id="PTHR10133:SF27">
    <property type="entry name" value="DNA POLYMERASE NU"/>
    <property type="match status" value="1"/>
</dbReference>
<dbReference type="NCBIfam" id="TIGR00593">
    <property type="entry name" value="pola"/>
    <property type="match status" value="1"/>
</dbReference>
<comment type="function">
    <text evidence="11">In addition to polymerase activity, this DNA polymerase exhibits 5'-3' exonuclease activity.</text>
</comment>
<dbReference type="PANTHER" id="PTHR10133">
    <property type="entry name" value="DNA POLYMERASE I"/>
    <property type="match status" value="1"/>
</dbReference>
<comment type="catalytic activity">
    <reaction evidence="9 11">
        <text>DNA(n) + a 2'-deoxyribonucleoside 5'-triphosphate = DNA(n+1) + diphosphate</text>
        <dbReference type="Rhea" id="RHEA:22508"/>
        <dbReference type="Rhea" id="RHEA-COMP:17339"/>
        <dbReference type="Rhea" id="RHEA-COMP:17340"/>
        <dbReference type="ChEBI" id="CHEBI:33019"/>
        <dbReference type="ChEBI" id="CHEBI:61560"/>
        <dbReference type="ChEBI" id="CHEBI:173112"/>
        <dbReference type="EC" id="2.7.7.7"/>
    </reaction>
</comment>
<dbReference type="Pfam" id="PF00476">
    <property type="entry name" value="DNA_pol_A"/>
    <property type="match status" value="1"/>
</dbReference>
<dbReference type="CDD" id="cd08637">
    <property type="entry name" value="DNA_pol_A_pol_I_C"/>
    <property type="match status" value="1"/>
</dbReference>
<keyword evidence="2 11" id="KW-0808">Transferase</keyword>
<dbReference type="EMBL" id="JBHSHL010000014">
    <property type="protein sequence ID" value="MFC4804262.1"/>
    <property type="molecule type" value="Genomic_DNA"/>
</dbReference>
<evidence type="ECO:0000259" key="12">
    <source>
        <dbReference type="SMART" id="SM00475"/>
    </source>
</evidence>
<accession>A0ABV9QKL0</accession>
<comment type="subunit">
    <text evidence="11">Single-chain monomer with multiple functions.</text>
</comment>
<dbReference type="PRINTS" id="PR00868">
    <property type="entry name" value="DNAPOLI"/>
</dbReference>
<evidence type="ECO:0000313" key="14">
    <source>
        <dbReference type="EMBL" id="MFC4804262.1"/>
    </source>
</evidence>
<keyword evidence="11" id="KW-0378">Hydrolase</keyword>
<evidence type="ECO:0000256" key="2">
    <source>
        <dbReference type="ARBA" id="ARBA00022679"/>
    </source>
</evidence>
<keyword evidence="3 11" id="KW-0548">Nucleotidyltransferase</keyword>
<dbReference type="InterPro" id="IPR054690">
    <property type="entry name" value="DNA_polI_exonuclease"/>
</dbReference>
<dbReference type="SUPFAM" id="SSF88723">
    <property type="entry name" value="PIN domain-like"/>
    <property type="match status" value="1"/>
</dbReference>
<evidence type="ECO:0000256" key="1">
    <source>
        <dbReference type="ARBA" id="ARBA00007705"/>
    </source>
</evidence>
<keyword evidence="4 11" id="KW-0235">DNA replication</keyword>
<evidence type="ECO:0000256" key="9">
    <source>
        <dbReference type="ARBA" id="ARBA00049244"/>
    </source>
</evidence>
<proteinExistence type="inferred from homology"/>
<evidence type="ECO:0000256" key="8">
    <source>
        <dbReference type="ARBA" id="ARBA00023204"/>
    </source>
</evidence>
<dbReference type="Gene3D" id="1.20.1060.10">
    <property type="entry name" value="Taq DNA Polymerase, Chain T, domain 4"/>
    <property type="match status" value="1"/>
</dbReference>
<dbReference type="InterPro" id="IPR020046">
    <property type="entry name" value="5-3_exonucl_a-hlix_arch_N"/>
</dbReference>
<dbReference type="InterPro" id="IPR008918">
    <property type="entry name" value="HhH2"/>
</dbReference>
<dbReference type="InterPro" id="IPR036397">
    <property type="entry name" value="RNaseH_sf"/>
</dbReference>
<dbReference type="CDD" id="cd09898">
    <property type="entry name" value="H3TH_53EXO"/>
    <property type="match status" value="1"/>
</dbReference>
<dbReference type="NCBIfam" id="NF004397">
    <property type="entry name" value="PRK05755.1"/>
    <property type="match status" value="1"/>
</dbReference>
<keyword evidence="7 11" id="KW-0238">DNA-binding</keyword>
<dbReference type="InterPro" id="IPR002298">
    <property type="entry name" value="DNA_polymerase_A"/>
</dbReference>
<dbReference type="InterPro" id="IPR020045">
    <property type="entry name" value="DNA_polI_H3TH"/>
</dbReference>
<dbReference type="SMART" id="SM00279">
    <property type="entry name" value="HhH2"/>
    <property type="match status" value="1"/>
</dbReference>
<dbReference type="Pfam" id="PF22619">
    <property type="entry name" value="DNA_polI_exo1"/>
    <property type="match status" value="1"/>
</dbReference>
<dbReference type="GO" id="GO:0003887">
    <property type="term" value="F:DNA-directed DNA polymerase activity"/>
    <property type="evidence" value="ECO:0007669"/>
    <property type="project" value="UniProtKB-EC"/>
</dbReference>
<reference evidence="15" key="1">
    <citation type="journal article" date="2019" name="Int. J. Syst. Evol. Microbiol.">
        <title>The Global Catalogue of Microorganisms (GCM) 10K type strain sequencing project: providing services to taxonomists for standard genome sequencing and annotation.</title>
        <authorList>
            <consortium name="The Broad Institute Genomics Platform"/>
            <consortium name="The Broad Institute Genome Sequencing Center for Infectious Disease"/>
            <person name="Wu L."/>
            <person name="Ma J."/>
        </authorList>
    </citation>
    <scope>NUCLEOTIDE SEQUENCE [LARGE SCALE GENOMIC DNA]</scope>
    <source>
        <strain evidence="15">CCUG 46385</strain>
    </source>
</reference>
<evidence type="ECO:0000256" key="6">
    <source>
        <dbReference type="ARBA" id="ARBA00022932"/>
    </source>
</evidence>
<comment type="similarity">
    <text evidence="1 11">Belongs to the DNA polymerase type-A family.</text>
</comment>
<dbReference type="SUPFAM" id="SSF47807">
    <property type="entry name" value="5' to 3' exonuclease, C-terminal subdomain"/>
    <property type="match status" value="1"/>
</dbReference>
<dbReference type="InterPro" id="IPR012337">
    <property type="entry name" value="RNaseH-like_sf"/>
</dbReference>
<keyword evidence="15" id="KW-1185">Reference proteome</keyword>
<dbReference type="SUPFAM" id="SSF53098">
    <property type="entry name" value="Ribonuclease H-like"/>
    <property type="match status" value="1"/>
</dbReference>
<dbReference type="SUPFAM" id="SSF56672">
    <property type="entry name" value="DNA/RNA polymerases"/>
    <property type="match status" value="1"/>
</dbReference>
<dbReference type="Proteomes" id="UP001595916">
    <property type="component" value="Unassembled WGS sequence"/>
</dbReference>
<dbReference type="CDD" id="cd09859">
    <property type="entry name" value="PIN_53EXO"/>
    <property type="match status" value="1"/>
</dbReference>
<dbReference type="InterPro" id="IPR018320">
    <property type="entry name" value="DNA_polymerase_1"/>
</dbReference>
<protein>
    <recommendedName>
        <fullName evidence="10 11">DNA polymerase I</fullName>
        <ecNumber evidence="10 11">2.7.7.7</ecNumber>
    </recommendedName>
</protein>